<feature type="region of interest" description="Disordered" evidence="1">
    <location>
        <begin position="679"/>
        <end position="702"/>
    </location>
</feature>
<dbReference type="InterPro" id="IPR059186">
    <property type="entry name" value="SACTE_4363"/>
</dbReference>
<evidence type="ECO:0000313" key="2">
    <source>
        <dbReference type="EMBL" id="GBG95242.1"/>
    </source>
</evidence>
<evidence type="ECO:0000256" key="1">
    <source>
        <dbReference type="SAM" id="MobiDB-lite"/>
    </source>
</evidence>
<dbReference type="SUPFAM" id="SSF51126">
    <property type="entry name" value="Pectin lyase-like"/>
    <property type="match status" value="1"/>
</dbReference>
<accession>A0A401IUN6</accession>
<organism evidence="2 3">
    <name type="scientific">Ligilactobacillus salitolerans</name>
    <dbReference type="NCBI Taxonomy" id="1808352"/>
    <lineage>
        <taxon>Bacteria</taxon>
        <taxon>Bacillati</taxon>
        <taxon>Bacillota</taxon>
        <taxon>Bacilli</taxon>
        <taxon>Lactobacillales</taxon>
        <taxon>Lactobacillaceae</taxon>
        <taxon>Ligilactobacillus</taxon>
    </lineage>
</organism>
<keyword evidence="3" id="KW-1185">Reference proteome</keyword>
<dbReference type="AlphaFoldDB" id="A0A401IUN6"/>
<dbReference type="RefSeq" id="WP_124977376.1">
    <property type="nucleotide sequence ID" value="NZ_BFFP01000029.1"/>
</dbReference>
<reference evidence="2 3" key="1">
    <citation type="journal article" date="2019" name="Int. J. Syst. Evol. Microbiol.">
        <title>Lactobacillus salitolerans sp. nov., a novel lactic acid bacterium isolated from spent mushroom substrates.</title>
        <authorList>
            <person name="Tohno M."/>
            <person name="Tanizawa Y."/>
            <person name="Kojima Y."/>
            <person name="Sakamoto M."/>
            <person name="Nakamura Y."/>
            <person name="Ohkuma M."/>
            <person name="Kobayashi H."/>
        </authorList>
    </citation>
    <scope>NUCLEOTIDE SEQUENCE [LARGE SCALE GENOMIC DNA]</scope>
    <source>
        <strain evidence="2 3">YK43</strain>
    </source>
</reference>
<protein>
    <submittedName>
        <fullName evidence="2">Uncharacterized protein</fullName>
    </submittedName>
</protein>
<gene>
    <name evidence="2" type="ORF">LFYK43_17010</name>
</gene>
<name>A0A401IUN6_9LACO</name>
<dbReference type="CDD" id="cd23669">
    <property type="entry name" value="GH55_SacteLam55A-like"/>
    <property type="match status" value="1"/>
</dbReference>
<dbReference type="Proteomes" id="UP000286848">
    <property type="component" value="Unassembled WGS sequence"/>
</dbReference>
<feature type="compositionally biased region" description="Polar residues" evidence="1">
    <location>
        <begin position="682"/>
        <end position="702"/>
    </location>
</feature>
<dbReference type="InterPro" id="IPR011050">
    <property type="entry name" value="Pectin_lyase_fold/virulence"/>
</dbReference>
<sequence length="702" mass="77500">MKKGQLVKTAVAMGIAFTLGTGAKSVQANDTVSKVQNPSVQAVRLEQRGSSVILTWKTSLRLGQYFQIYRANGAYSTDKKLIGTTTHGVFIDRSPGKNVYGNSYTVKAVNKRTGQTSEVKTSLNQQIFGKNMVIFNPQDDPQQINSTIKGTFEKQKSPETSQFNNSRYSFYFMPGKYDQADPNHAYEMGYYTTINGLGKVPSDTALPNILVENYLKDENNNATQNFWTGVENVHLTNLKPQAGVNGQFNYATSQATPLRRMEVDRATQLDWKSGWASGGYIADSNFKQKIGSMSQQQYYVRNTNLNNKWYNGDGSYNFMMQGNLNGPATNWSQTGSVTNVAQTPVSKEKPFLYMGSNNRYQVFVPAQRKNSQGTSWSKDSMGPGYSQDLLSRFYIARADRDSAASLNAAIRRGKNIFFTPGVYHLNQPLRVDRSNTILLGTGMATLQNDNHQGAIKVGNVAGVTLAGLIVDQGSQSETLIQIGHRYGRHFSSPANQTLLSDVFVRVGGPNTAQVPKVNKAVEINNDNVIGDDMWIWRGDHGSHIGWTQNEMKNGLVVNGNNVTMYGLFSEHGQKEQVLWNGENGRTYFYQSETPYDVQKQSDWMSHGGKVNGYASYKVADHVKRHEFTGSGVYGVFTQTNGAKIQTANSIEVPNTPGVIVTHAATKTFAGDGSIDNVINDHGGSTTDGQKHFITSYQNGHVE</sequence>
<evidence type="ECO:0000313" key="3">
    <source>
        <dbReference type="Proteomes" id="UP000286848"/>
    </source>
</evidence>
<proteinExistence type="predicted"/>
<dbReference type="EMBL" id="BFFP01000029">
    <property type="protein sequence ID" value="GBG95242.1"/>
    <property type="molecule type" value="Genomic_DNA"/>
</dbReference>
<comment type="caution">
    <text evidence="2">The sequence shown here is derived from an EMBL/GenBank/DDBJ whole genome shotgun (WGS) entry which is preliminary data.</text>
</comment>
<dbReference type="OrthoDB" id="52286at2"/>